<reference evidence="6" key="1">
    <citation type="submission" date="2022-11" db="EMBL/GenBank/DDBJ databases">
        <title>Centuries of genome instability and evolution in soft-shell clam transmissible cancer (bioRxiv).</title>
        <authorList>
            <person name="Hart S.F.M."/>
            <person name="Yonemitsu M.A."/>
            <person name="Giersch R.M."/>
            <person name="Beal B.F."/>
            <person name="Arriagada G."/>
            <person name="Davis B.W."/>
            <person name="Ostrander E.A."/>
            <person name="Goff S.P."/>
            <person name="Metzger M.J."/>
        </authorList>
    </citation>
    <scope>NUCLEOTIDE SEQUENCE</scope>
    <source>
        <strain evidence="6">MELC-2E11</strain>
        <tissue evidence="6">Siphon/mantle</tissue>
    </source>
</reference>
<sequence>MTRACNNPSPSGGGKQCTGEHTLTKACGFHSRKIYVAVDVDWGSWVGWTICDTKCERGKQFRTRMCNNPVPHNGGANCTGEEIETI</sequence>
<comment type="subcellular location">
    <subcellularLocation>
        <location evidence="1">Secreted</location>
    </subcellularLocation>
</comment>
<evidence type="ECO:0000256" key="5">
    <source>
        <dbReference type="ARBA" id="ARBA00023157"/>
    </source>
</evidence>
<dbReference type="InterPro" id="IPR052065">
    <property type="entry name" value="Compl_asym_regulator"/>
</dbReference>
<keyword evidence="5" id="KW-1015">Disulfide bond</keyword>
<name>A0ABY7G824_MYAAR</name>
<dbReference type="PANTHER" id="PTHR22906">
    <property type="entry name" value="PROPERDIN"/>
    <property type="match status" value="1"/>
</dbReference>
<keyword evidence="3" id="KW-0732">Signal</keyword>
<dbReference type="EMBL" id="CP111027">
    <property type="protein sequence ID" value="WAR29191.1"/>
    <property type="molecule type" value="Genomic_DNA"/>
</dbReference>
<organism evidence="6 7">
    <name type="scientific">Mya arenaria</name>
    <name type="common">Soft-shell clam</name>
    <dbReference type="NCBI Taxonomy" id="6604"/>
    <lineage>
        <taxon>Eukaryota</taxon>
        <taxon>Metazoa</taxon>
        <taxon>Spiralia</taxon>
        <taxon>Lophotrochozoa</taxon>
        <taxon>Mollusca</taxon>
        <taxon>Bivalvia</taxon>
        <taxon>Autobranchia</taxon>
        <taxon>Heteroconchia</taxon>
        <taxon>Euheterodonta</taxon>
        <taxon>Imparidentia</taxon>
        <taxon>Neoheterodontei</taxon>
        <taxon>Myida</taxon>
        <taxon>Myoidea</taxon>
        <taxon>Myidae</taxon>
        <taxon>Mya</taxon>
    </lineage>
</organism>
<evidence type="ECO:0000256" key="2">
    <source>
        <dbReference type="ARBA" id="ARBA00022525"/>
    </source>
</evidence>
<keyword evidence="2" id="KW-0964">Secreted</keyword>
<dbReference type="Proteomes" id="UP001164746">
    <property type="component" value="Chromosome 16"/>
</dbReference>
<evidence type="ECO:0000313" key="7">
    <source>
        <dbReference type="Proteomes" id="UP001164746"/>
    </source>
</evidence>
<dbReference type="Pfam" id="PF00090">
    <property type="entry name" value="TSP_1"/>
    <property type="match status" value="2"/>
</dbReference>
<accession>A0ABY7G824</accession>
<gene>
    <name evidence="6" type="ORF">MAR_002759</name>
</gene>
<protein>
    <submittedName>
        <fullName evidence="6">UNC5-like protein</fullName>
    </submittedName>
</protein>
<evidence type="ECO:0000256" key="4">
    <source>
        <dbReference type="ARBA" id="ARBA00022737"/>
    </source>
</evidence>
<dbReference type="PROSITE" id="PS50092">
    <property type="entry name" value="TSP1"/>
    <property type="match status" value="1"/>
</dbReference>
<dbReference type="PANTHER" id="PTHR22906:SF43">
    <property type="entry name" value="PROPERDIN"/>
    <property type="match status" value="1"/>
</dbReference>
<evidence type="ECO:0000313" key="6">
    <source>
        <dbReference type="EMBL" id="WAR29191.1"/>
    </source>
</evidence>
<proteinExistence type="predicted"/>
<evidence type="ECO:0000256" key="1">
    <source>
        <dbReference type="ARBA" id="ARBA00004613"/>
    </source>
</evidence>
<keyword evidence="7" id="KW-1185">Reference proteome</keyword>
<keyword evidence="4" id="KW-0677">Repeat</keyword>
<dbReference type="SUPFAM" id="SSF82895">
    <property type="entry name" value="TSP-1 type 1 repeat"/>
    <property type="match status" value="1"/>
</dbReference>
<dbReference type="InterPro" id="IPR000884">
    <property type="entry name" value="TSP1_rpt"/>
</dbReference>
<dbReference type="Gene3D" id="2.20.100.10">
    <property type="entry name" value="Thrombospondin type-1 (TSP1) repeat"/>
    <property type="match status" value="1"/>
</dbReference>
<feature type="non-terminal residue" evidence="6">
    <location>
        <position position="1"/>
    </location>
</feature>
<evidence type="ECO:0000256" key="3">
    <source>
        <dbReference type="ARBA" id="ARBA00022729"/>
    </source>
</evidence>
<dbReference type="InterPro" id="IPR036383">
    <property type="entry name" value="TSP1_rpt_sf"/>
</dbReference>